<dbReference type="SUPFAM" id="SSF52200">
    <property type="entry name" value="Toll/Interleukin receptor TIR domain"/>
    <property type="match status" value="1"/>
</dbReference>
<feature type="transmembrane region" description="Helical" evidence="1">
    <location>
        <begin position="542"/>
        <end position="564"/>
    </location>
</feature>
<protein>
    <submittedName>
        <fullName evidence="3">Toll/interleukin-1 receptor domain-containing protein</fullName>
    </submittedName>
</protein>
<dbReference type="InterPro" id="IPR000157">
    <property type="entry name" value="TIR_dom"/>
</dbReference>
<dbReference type="RefSeq" id="WP_167972956.1">
    <property type="nucleotide sequence ID" value="NZ_VSRL01000030.1"/>
</dbReference>
<keyword evidence="1" id="KW-1133">Transmembrane helix</keyword>
<gene>
    <name evidence="3" type="ORF">FXN61_11080</name>
</gene>
<dbReference type="PROSITE" id="PS50104">
    <property type="entry name" value="TIR"/>
    <property type="match status" value="1"/>
</dbReference>
<feature type="transmembrane region" description="Helical" evidence="1">
    <location>
        <begin position="212"/>
        <end position="236"/>
    </location>
</feature>
<dbReference type="InterPro" id="IPR035897">
    <property type="entry name" value="Toll_tir_struct_dom_sf"/>
</dbReference>
<feature type="transmembrane region" description="Helical" evidence="1">
    <location>
        <begin position="140"/>
        <end position="161"/>
    </location>
</feature>
<comment type="caution">
    <text evidence="3">The sequence shown here is derived from an EMBL/GenBank/DDBJ whole genome shotgun (WGS) entry which is preliminary data.</text>
</comment>
<accession>A0ABX1FF15</accession>
<feature type="transmembrane region" description="Helical" evidence="1">
    <location>
        <begin position="173"/>
        <end position="200"/>
    </location>
</feature>
<sequence>MPNVFVSYSRRDFHAAEALTSVLAASGRVSTWLDVEHLRPGTDWEIAINAAIDHADALVVVGSPAAVKSQWVTGEWQRALRNGTPVHVALVHDTELPPELTSVHDLRGSFFAEARRLVGVIWGQVEPRPRRRFPLSRQMALLWAVLLFCTVTAGVGATLGWDIGQVLQPVHAGLARIGFAAALANVLVAGGLIYLMVRLFRRTVSPSWLREGLAASCLSVVLSVVGTLIVGGRSYLAAAGPDPRTDSAWLYLAAGAAAVFGAVLVARSRTIHLEMPTGLGYDHIRGRFKGHRVSKRRMRRFAHMWALYRPKIDALKQVTGVGSAATYWVWCHPEDKPIANVIAGTCEAAGFAKDEGDPRWAFVVVSTRTPAEVIRNAREVFGDRAVFVLATSLHLAEDDAELRRYQWLDFREQQPEELYEFLRTAVTGMPGERGMVTVPTGVDTFRAPRYITNYLRFGRMMIGTAAAPPLGLILAGDFVRAVPVVLVTLLLAASVMNLMRRTADRTVTAGGWLIRTVVAFLLFIGWLVLAPNIQHIPPVNRVGFAVIVVWQLFGSTKAMLALWLPPEEGQKVLLASPPVTPPGYAFGVSLFSLVLATGYIFLTQA</sequence>
<feature type="transmembrane region" description="Helical" evidence="1">
    <location>
        <begin position="512"/>
        <end position="530"/>
    </location>
</feature>
<evidence type="ECO:0000256" key="1">
    <source>
        <dbReference type="SAM" id="Phobius"/>
    </source>
</evidence>
<keyword evidence="3" id="KW-0675">Receptor</keyword>
<organism evidence="3 4">
    <name type="scientific">Lentzea indica</name>
    <dbReference type="NCBI Taxonomy" id="2604800"/>
    <lineage>
        <taxon>Bacteria</taxon>
        <taxon>Bacillati</taxon>
        <taxon>Actinomycetota</taxon>
        <taxon>Actinomycetes</taxon>
        <taxon>Pseudonocardiales</taxon>
        <taxon>Pseudonocardiaceae</taxon>
        <taxon>Lentzea</taxon>
    </lineage>
</organism>
<dbReference type="Gene3D" id="3.40.50.10140">
    <property type="entry name" value="Toll/interleukin-1 receptor homology (TIR) domain"/>
    <property type="match status" value="1"/>
</dbReference>
<name>A0ABX1FF15_9PSEU</name>
<dbReference type="Proteomes" id="UP001515943">
    <property type="component" value="Unassembled WGS sequence"/>
</dbReference>
<evidence type="ECO:0000313" key="3">
    <source>
        <dbReference type="EMBL" id="NKE57349.1"/>
    </source>
</evidence>
<feature type="transmembrane region" description="Helical" evidence="1">
    <location>
        <begin position="584"/>
        <end position="602"/>
    </location>
</feature>
<evidence type="ECO:0000259" key="2">
    <source>
        <dbReference type="PROSITE" id="PS50104"/>
    </source>
</evidence>
<dbReference type="Pfam" id="PF13676">
    <property type="entry name" value="TIR_2"/>
    <property type="match status" value="1"/>
</dbReference>
<proteinExistence type="predicted"/>
<keyword evidence="1" id="KW-0812">Transmembrane</keyword>
<reference evidence="3 4" key="1">
    <citation type="submission" date="2019-08" db="EMBL/GenBank/DDBJ databases">
        <title>Lentzea from Indian Himalayas.</title>
        <authorList>
            <person name="Mandal S."/>
            <person name="Mallick Gupta A."/>
            <person name="Maiti P.K."/>
            <person name="Sarkar J."/>
            <person name="Mandal S."/>
        </authorList>
    </citation>
    <scope>NUCLEOTIDE SEQUENCE [LARGE SCALE GENOMIC DNA]</scope>
    <source>
        <strain evidence="3 4">PSKA42</strain>
    </source>
</reference>
<evidence type="ECO:0000313" key="4">
    <source>
        <dbReference type="Proteomes" id="UP001515943"/>
    </source>
</evidence>
<feature type="domain" description="TIR" evidence="2">
    <location>
        <begin position="1"/>
        <end position="141"/>
    </location>
</feature>
<dbReference type="EMBL" id="VSRL01000030">
    <property type="protein sequence ID" value="NKE57349.1"/>
    <property type="molecule type" value="Genomic_DNA"/>
</dbReference>
<keyword evidence="1" id="KW-0472">Membrane</keyword>
<feature type="transmembrane region" description="Helical" evidence="1">
    <location>
        <begin position="248"/>
        <end position="266"/>
    </location>
</feature>
<keyword evidence="4" id="KW-1185">Reference proteome</keyword>
<feature type="transmembrane region" description="Helical" evidence="1">
    <location>
        <begin position="470"/>
        <end position="492"/>
    </location>
</feature>